<dbReference type="Proteomes" id="UP000728647">
    <property type="component" value="Unassembled WGS sequence"/>
</dbReference>
<name>A0A8J8GR21_9EURY</name>
<organism evidence="2 3">
    <name type="scientific">Haloterrigena gelatinilytica</name>
    <dbReference type="NCBI Taxonomy" id="2741724"/>
    <lineage>
        <taxon>Archaea</taxon>
        <taxon>Methanobacteriati</taxon>
        <taxon>Methanobacteriota</taxon>
        <taxon>Stenosarchaea group</taxon>
        <taxon>Halobacteria</taxon>
        <taxon>Halobacteriales</taxon>
        <taxon>Natrialbaceae</taxon>
        <taxon>Haloterrigena</taxon>
    </lineage>
</organism>
<feature type="compositionally biased region" description="Basic and acidic residues" evidence="1">
    <location>
        <begin position="167"/>
        <end position="178"/>
    </location>
</feature>
<feature type="compositionally biased region" description="Basic and acidic residues" evidence="1">
    <location>
        <begin position="341"/>
        <end position="359"/>
    </location>
</feature>
<feature type="region of interest" description="Disordered" evidence="1">
    <location>
        <begin position="298"/>
        <end position="359"/>
    </location>
</feature>
<evidence type="ECO:0000313" key="2">
    <source>
        <dbReference type="EMBL" id="NUB93615.1"/>
    </source>
</evidence>
<dbReference type="EMBL" id="JABURA010000003">
    <property type="protein sequence ID" value="NUB93615.1"/>
    <property type="molecule type" value="Genomic_DNA"/>
</dbReference>
<feature type="region of interest" description="Disordered" evidence="1">
    <location>
        <begin position="147"/>
        <end position="179"/>
    </location>
</feature>
<gene>
    <name evidence="2" type="ORF">HT576_21775</name>
</gene>
<evidence type="ECO:0000256" key="1">
    <source>
        <dbReference type="SAM" id="MobiDB-lite"/>
    </source>
</evidence>
<feature type="compositionally biased region" description="Acidic residues" evidence="1">
    <location>
        <begin position="298"/>
        <end position="334"/>
    </location>
</feature>
<dbReference type="AlphaFoldDB" id="A0A8J8GR21"/>
<proteinExistence type="predicted"/>
<accession>A0A8J8GR21</accession>
<protein>
    <submittedName>
        <fullName evidence="2">Uncharacterized protein</fullName>
    </submittedName>
</protein>
<sequence length="421" mass="45279">MVTRRQTLKRSAGVLTVAAVTGHAMAQSEEHVLELLAEVNVDHEHACLHGDYDDRVSLEAGSSAEEATTVDETHVVWEVTYQNDGYVAFDIDGYANGDSFVFYTADGSARAVSGTEIERKSVTDCDSLDEYVKIEPEDGKIVLELIADSDDTKNAEDDSANDSGGGDPDHESDDRNHGDLVGNFEIVDRETDSVVADLHGDHWHGNLPEIPVDSHLSLGAIAEDSDGEEIPIGENEEYRLNATIAESGQEGIITVDSHGDHLHMSGEGVGSTDVVFQLWHGDHVDWESPPIAADVIEGTDDEDSENSEEADNEPEESEENQESEESDGPEELEVDVSVSSPKDDKDGDARFHVTTRNHGDSPVETTIALDIVGMSESATVSVDADDCQATWLCIGGSDLSAGKHEWTITAGEETVTGTLSS</sequence>
<comment type="caution">
    <text evidence="2">The sequence shown here is derived from an EMBL/GenBank/DDBJ whole genome shotgun (WGS) entry which is preliminary data.</text>
</comment>
<dbReference type="OrthoDB" id="206045at2157"/>
<reference evidence="2" key="1">
    <citation type="submission" date="2020-06" db="EMBL/GenBank/DDBJ databases">
        <title>Haloterrigena sp. nov., an extremely halophilic archaeon isolated from a saline sediment.</title>
        <authorList>
            <person name="Liu B.-B."/>
        </authorList>
    </citation>
    <scope>NUCLEOTIDE SEQUENCE</scope>
    <source>
        <strain evidence="2">SYSU A121-1</strain>
    </source>
</reference>
<evidence type="ECO:0000313" key="3">
    <source>
        <dbReference type="Proteomes" id="UP000728647"/>
    </source>
</evidence>
<dbReference type="RefSeq" id="WP_174703276.1">
    <property type="nucleotide sequence ID" value="NZ_JABURA010000003.1"/>
</dbReference>